<protein>
    <submittedName>
        <fullName evidence="2">Uncharacterized protein</fullName>
    </submittedName>
</protein>
<gene>
    <name evidence="2" type="ORF">AVDCRST_MAG56-6</name>
</gene>
<organism evidence="2">
    <name type="scientific">uncultured Cytophagales bacterium</name>
    <dbReference type="NCBI Taxonomy" id="158755"/>
    <lineage>
        <taxon>Bacteria</taxon>
        <taxon>Pseudomonadati</taxon>
        <taxon>Bacteroidota</taxon>
        <taxon>Sphingobacteriia</taxon>
        <taxon>Sphingobacteriales</taxon>
        <taxon>environmental samples</taxon>
    </lineage>
</organism>
<sequence length="139" mass="14110">MMQPDQQSELLPAARAAHESPPAGTAPDENAMIAGLARKLAVPPAAPALLGTDLPLLASQVAAVHSYRHAYGPAADLPGPGAVTPIAGPFAKGIAIADPSAKPAGPGPSADAQSGKPVNLKRRKVNANRFRARPNKPPE</sequence>
<name>A0A6J4H373_9SPHI</name>
<reference evidence="2" key="1">
    <citation type="submission" date="2020-02" db="EMBL/GenBank/DDBJ databases">
        <authorList>
            <person name="Meier V. D."/>
        </authorList>
    </citation>
    <scope>NUCLEOTIDE SEQUENCE</scope>
    <source>
        <strain evidence="2">AVDCRST_MAG56</strain>
    </source>
</reference>
<evidence type="ECO:0000256" key="1">
    <source>
        <dbReference type="SAM" id="MobiDB-lite"/>
    </source>
</evidence>
<dbReference type="AlphaFoldDB" id="A0A6J4H373"/>
<accession>A0A6J4H373</accession>
<proteinExistence type="predicted"/>
<feature type="region of interest" description="Disordered" evidence="1">
    <location>
        <begin position="1"/>
        <end position="30"/>
    </location>
</feature>
<feature type="region of interest" description="Disordered" evidence="1">
    <location>
        <begin position="97"/>
        <end position="139"/>
    </location>
</feature>
<feature type="compositionally biased region" description="Basic residues" evidence="1">
    <location>
        <begin position="119"/>
        <end position="139"/>
    </location>
</feature>
<dbReference type="EMBL" id="CADCTQ010000004">
    <property type="protein sequence ID" value="CAA9212823.1"/>
    <property type="molecule type" value="Genomic_DNA"/>
</dbReference>
<feature type="compositionally biased region" description="Low complexity" evidence="1">
    <location>
        <begin position="97"/>
        <end position="112"/>
    </location>
</feature>
<evidence type="ECO:0000313" key="2">
    <source>
        <dbReference type="EMBL" id="CAA9212823.1"/>
    </source>
</evidence>